<dbReference type="Proteomes" id="UP000826271">
    <property type="component" value="Unassembled WGS sequence"/>
</dbReference>
<accession>A0AAV6XM73</accession>
<dbReference type="AlphaFoldDB" id="A0AAV6XM73"/>
<evidence type="ECO:0000313" key="2">
    <source>
        <dbReference type="EMBL" id="KAG8380275.1"/>
    </source>
</evidence>
<feature type="compositionally biased region" description="Basic and acidic residues" evidence="1">
    <location>
        <begin position="233"/>
        <end position="254"/>
    </location>
</feature>
<evidence type="ECO:0000256" key="1">
    <source>
        <dbReference type="SAM" id="MobiDB-lite"/>
    </source>
</evidence>
<evidence type="ECO:0000313" key="3">
    <source>
        <dbReference type="Proteomes" id="UP000826271"/>
    </source>
</evidence>
<reference evidence="2" key="1">
    <citation type="submission" date="2019-10" db="EMBL/GenBank/DDBJ databases">
        <authorList>
            <person name="Zhang R."/>
            <person name="Pan Y."/>
            <person name="Wang J."/>
            <person name="Ma R."/>
            <person name="Yu S."/>
        </authorList>
    </citation>
    <scope>NUCLEOTIDE SEQUENCE</scope>
    <source>
        <strain evidence="2">LA-IB0</strain>
        <tissue evidence="2">Leaf</tissue>
    </source>
</reference>
<dbReference type="PANTHER" id="PTHR38357:SF1">
    <property type="entry name" value="EXPRESSED PROTEIN"/>
    <property type="match status" value="1"/>
</dbReference>
<proteinExistence type="predicted"/>
<sequence length="369" mass="40897">MISPPSTTALISPPPTRPIRQVNKHLLVFSTPSTTTSSSKRMIPLRKFSSTLLCFPRRRRVNPIPSSSLGNYGIIMMSSRRVVPIPARDRVIDFGKYKGKMLGSLPSSYLKWVTKNLRAGDSVEWANLADEVLSDPIYRDRIEWELAEKVLNGESSSAGHNNSSWEGGAVSELLEISERFGWDNEDKGGWSKIDFGVLGTSKGGRIPRRRQQQQLRGGDDDEVGGGGMKKTRKGEEVISEEDKRGRGGRNERRERMRMRRQRRGEEESGSTSSSGTGGTRRSMRIRMQEEMVGGYGNRKEVEISNKGGQSESVKKKKKKVNNDEDEEGDHRGNGDGGAAVVGTGTGTGTGRSPFPGREALFNKLLNRQR</sequence>
<dbReference type="Pfam" id="PF12843">
    <property type="entry name" value="QSregVF_b"/>
    <property type="match status" value="1"/>
</dbReference>
<dbReference type="PANTHER" id="PTHR38357">
    <property type="entry name" value="EXPRESSED PROTEIN"/>
    <property type="match status" value="1"/>
</dbReference>
<feature type="region of interest" description="Disordered" evidence="1">
    <location>
        <begin position="201"/>
        <end position="369"/>
    </location>
</feature>
<dbReference type="EMBL" id="WHWC01000007">
    <property type="protein sequence ID" value="KAG8380275.1"/>
    <property type="molecule type" value="Genomic_DNA"/>
</dbReference>
<dbReference type="InterPro" id="IPR024530">
    <property type="entry name" value="QSregVF_b"/>
</dbReference>
<organism evidence="2 3">
    <name type="scientific">Buddleja alternifolia</name>
    <dbReference type="NCBI Taxonomy" id="168488"/>
    <lineage>
        <taxon>Eukaryota</taxon>
        <taxon>Viridiplantae</taxon>
        <taxon>Streptophyta</taxon>
        <taxon>Embryophyta</taxon>
        <taxon>Tracheophyta</taxon>
        <taxon>Spermatophyta</taxon>
        <taxon>Magnoliopsida</taxon>
        <taxon>eudicotyledons</taxon>
        <taxon>Gunneridae</taxon>
        <taxon>Pentapetalae</taxon>
        <taxon>asterids</taxon>
        <taxon>lamiids</taxon>
        <taxon>Lamiales</taxon>
        <taxon>Scrophulariaceae</taxon>
        <taxon>Buddlejeae</taxon>
        <taxon>Buddleja</taxon>
    </lineage>
</organism>
<name>A0AAV6XM73_9LAMI</name>
<protein>
    <submittedName>
        <fullName evidence="2">Uncharacterized protein</fullName>
    </submittedName>
</protein>
<keyword evidence="3" id="KW-1185">Reference proteome</keyword>
<dbReference type="GO" id="GO:0009536">
    <property type="term" value="C:plastid"/>
    <property type="evidence" value="ECO:0007669"/>
    <property type="project" value="TreeGrafter"/>
</dbReference>
<comment type="caution">
    <text evidence="2">The sequence shown here is derived from an EMBL/GenBank/DDBJ whole genome shotgun (WGS) entry which is preliminary data.</text>
</comment>
<gene>
    <name evidence="2" type="ORF">BUALT_Bualt07G0176400</name>
</gene>
<feature type="compositionally biased region" description="Gly residues" evidence="1">
    <location>
        <begin position="334"/>
        <end position="349"/>
    </location>
</feature>